<dbReference type="Proteomes" id="UP000621390">
    <property type="component" value="Unassembled WGS sequence"/>
</dbReference>
<dbReference type="RefSeq" id="WP_199496435.1">
    <property type="nucleotide sequence ID" value="NZ_JAEMOP010000009.1"/>
</dbReference>
<evidence type="ECO:0000313" key="1">
    <source>
        <dbReference type="EMBL" id="MBJ7316806.1"/>
    </source>
</evidence>
<dbReference type="EMBL" id="JAEMOP010000009">
    <property type="protein sequence ID" value="MBJ7316806.1"/>
    <property type="molecule type" value="Genomic_DNA"/>
</dbReference>
<evidence type="ECO:0000313" key="2">
    <source>
        <dbReference type="Proteomes" id="UP000621390"/>
    </source>
</evidence>
<sequence>MMPSELHEKLCEKGLKWLKRNGFRVSATNVWGLSSRERVDCIGFRHSCSVLIEAKVSRSDFLVDQNKPERQQGGAGTYRFYIAPEGLLTVDDLPDKWGLLEWTGRGIKETYRPTGNIWPSYEKSGGCDFGKFAHDSDRKTDMALLFSIARKLAK</sequence>
<organism evidence="1 2">
    <name type="scientific">Idiomarina abyssalis</name>
    <dbReference type="NCBI Taxonomy" id="86102"/>
    <lineage>
        <taxon>Bacteria</taxon>
        <taxon>Pseudomonadati</taxon>
        <taxon>Pseudomonadota</taxon>
        <taxon>Gammaproteobacteria</taxon>
        <taxon>Alteromonadales</taxon>
        <taxon>Idiomarinaceae</taxon>
        <taxon>Idiomarina</taxon>
    </lineage>
</organism>
<dbReference type="AlphaFoldDB" id="A0A8I1G9J4"/>
<accession>A0A8I1G9J4</accession>
<gene>
    <name evidence="1" type="ORF">JHC11_12495</name>
</gene>
<protein>
    <submittedName>
        <fullName evidence="1">Uncharacterized protein</fullName>
    </submittedName>
</protein>
<name>A0A8I1G9J4_9GAMM</name>
<reference evidence="1" key="1">
    <citation type="submission" date="2020-09" db="EMBL/GenBank/DDBJ databases">
        <title>Draft Genomes of Bacterial Isolates from North Pond Shallow Sediments.</title>
        <authorList>
            <person name="Kiel Reese B."/>
            <person name="Mullis M."/>
            <person name="Weisend R.E."/>
        </authorList>
    </citation>
    <scope>NUCLEOTIDE SEQUENCE</scope>
    <source>
        <strain evidence="1">KJE-2</strain>
    </source>
</reference>
<comment type="caution">
    <text evidence="1">The sequence shown here is derived from an EMBL/GenBank/DDBJ whole genome shotgun (WGS) entry which is preliminary data.</text>
</comment>
<proteinExistence type="predicted"/>